<dbReference type="InterPro" id="IPR057442">
    <property type="entry name" value="Beta-prop_At4g14310"/>
</dbReference>
<comment type="caution">
    <text evidence="3">The sequence shown here is derived from an EMBL/GenBank/DDBJ whole genome shotgun (WGS) entry which is preliminary data.</text>
</comment>
<feature type="compositionally biased region" description="Basic and acidic residues" evidence="1">
    <location>
        <begin position="117"/>
        <end position="140"/>
    </location>
</feature>
<dbReference type="PANTHER" id="PTHR35492:SF1">
    <property type="entry name" value="TRANSDUCIN_WD40 REPEAT-LIKE SUPERFAMILY PROTEIN"/>
    <property type="match status" value="1"/>
</dbReference>
<dbReference type="InterPro" id="IPR045289">
    <property type="entry name" value="At4g14310-like"/>
</dbReference>
<feature type="compositionally biased region" description="Polar residues" evidence="1">
    <location>
        <begin position="353"/>
        <end position="364"/>
    </location>
</feature>
<accession>A0A8T1Y8G4</accession>
<feature type="compositionally biased region" description="Low complexity" evidence="1">
    <location>
        <begin position="95"/>
        <end position="110"/>
    </location>
</feature>
<feature type="compositionally biased region" description="Basic and acidic residues" evidence="1">
    <location>
        <begin position="154"/>
        <end position="164"/>
    </location>
</feature>
<proteinExistence type="predicted"/>
<feature type="domain" description="At4g14310 8-bladed propeller" evidence="2">
    <location>
        <begin position="609"/>
        <end position="896"/>
    </location>
</feature>
<feature type="compositionally biased region" description="Polar residues" evidence="1">
    <location>
        <begin position="20"/>
        <end position="54"/>
    </location>
</feature>
<dbReference type="PANTHER" id="PTHR35492">
    <property type="entry name" value="TRANSDUCIN/WD40 REPEAT-LIKE SUPERFAMILY PROTEIN"/>
    <property type="match status" value="1"/>
</dbReference>
<evidence type="ECO:0000259" key="2">
    <source>
        <dbReference type="Pfam" id="PF25465"/>
    </source>
</evidence>
<name>A0A8T1Y8G4_9BRAS</name>
<gene>
    <name evidence="3" type="ORF">ISN45_Aa07g029200</name>
</gene>
<keyword evidence="4" id="KW-1185">Reference proteome</keyword>
<feature type="compositionally biased region" description="Basic residues" evidence="1">
    <location>
        <begin position="1"/>
        <end position="10"/>
    </location>
</feature>
<protein>
    <submittedName>
        <fullName evidence="3">Quinoprotein alcohol dehydrogenase-like superfamily</fullName>
    </submittedName>
</protein>
<sequence length="901" mass="98190">MSASTNRRRLKDINTGAGENPSSGKKPSRSVTPLPISTKNPSPALQKSLSSKENPNPKLSHRSFGSTQKPVLRPVPGIDKSAVRGGGDGSEGRVTRSTSSGLRGRSSSPSDLIRVFSDLRKRNESRVIGEKGASDQDKKSGFKSSGFKQVTSEIKVEPSRVCEKTDEESTCPVKSSKFEGSSVARNSISDPKAHALVGSGEKSAVALKSDCKIEKIGKGTSVGLRRKSLDNVGKAMEMSKEIRGNEGSSNSTAKYPSKLHEKLAFLEGKVKKIASDIKKTKDMLDLNNPDSSKVIISDIQQKITGIEKSMSHVIDGPEKNKTTQVTKAKTSVKGLNKEELEDRLFPHQRLLRSRTQSKTSSNVSKGHDSVESNKAVNVEENPSAPVEENAITLEFLASLDKEKVTFMSDQNALENLEVQEMDTEEPSKENDVSKDVNLTSNLNEILRANEALEEIDDEENREEMELEEIDDGCMYQLNDIGSRTSTGGWFVSEGEAVILAHDDGSCSYYDVANSEVKSVYSPPDGISPNTWRDCWVVRAPGADGCSGRYVVAASAGNTLESGFCSWDFYTKDINALHIEDGSSRVSRTALAPLPNNTSHGRNTPACAVVPETQQWWYRPCGPLIASTGTFQSVVKVFDIRDGEQIMRWGVQNLVSALDFSSPLQWRNRGKLVIAESEAISVWDVNSLHPEAQHTISSSGRKISAFHINNTDAEVGGGVRQRVSSLDAEGNDGVFCTSDSINILDFRNPSGIGAKIPKLGVNAQCVSSRGDSVFLGCNNQKSTAKKHMASSSQVQQFSIRKQRLVSTYSLPDSNSHPHHSAITQVWGNSNFVMATSGMGLFVFDTAKEETLQQQPLTSDSGSVQTVREIIGPSDMYCPSFDYSGCRVLLISRDRPALWRYLL</sequence>
<evidence type="ECO:0000256" key="1">
    <source>
        <dbReference type="SAM" id="MobiDB-lite"/>
    </source>
</evidence>
<feature type="region of interest" description="Disordered" evidence="1">
    <location>
        <begin position="1"/>
        <end position="185"/>
    </location>
</feature>
<dbReference type="Proteomes" id="UP000694240">
    <property type="component" value="Chromosome 12"/>
</dbReference>
<dbReference type="AlphaFoldDB" id="A0A8T1Y8G4"/>
<evidence type="ECO:0000313" key="4">
    <source>
        <dbReference type="Proteomes" id="UP000694240"/>
    </source>
</evidence>
<dbReference type="EMBL" id="JAEFBK010000012">
    <property type="protein sequence ID" value="KAG7542984.1"/>
    <property type="molecule type" value="Genomic_DNA"/>
</dbReference>
<organism evidence="3 4">
    <name type="scientific">Arabidopsis thaliana x Arabidopsis arenosa</name>
    <dbReference type="NCBI Taxonomy" id="1240361"/>
    <lineage>
        <taxon>Eukaryota</taxon>
        <taxon>Viridiplantae</taxon>
        <taxon>Streptophyta</taxon>
        <taxon>Embryophyta</taxon>
        <taxon>Tracheophyta</taxon>
        <taxon>Spermatophyta</taxon>
        <taxon>Magnoliopsida</taxon>
        <taxon>eudicotyledons</taxon>
        <taxon>Gunneridae</taxon>
        <taxon>Pentapetalae</taxon>
        <taxon>rosids</taxon>
        <taxon>malvids</taxon>
        <taxon>Brassicales</taxon>
        <taxon>Brassicaceae</taxon>
        <taxon>Camelineae</taxon>
        <taxon>Arabidopsis</taxon>
    </lineage>
</organism>
<dbReference type="Pfam" id="PF25465">
    <property type="entry name" value="Beta-prop_At4g14310"/>
    <property type="match status" value="1"/>
</dbReference>
<evidence type="ECO:0000313" key="3">
    <source>
        <dbReference type="EMBL" id="KAG7542984.1"/>
    </source>
</evidence>
<reference evidence="3 4" key="1">
    <citation type="submission" date="2020-12" db="EMBL/GenBank/DDBJ databases">
        <title>Concerted genomic and epigenomic changes stabilize Arabidopsis allopolyploids.</title>
        <authorList>
            <person name="Chen Z."/>
        </authorList>
    </citation>
    <scope>NUCLEOTIDE SEQUENCE [LARGE SCALE GENOMIC DNA]</scope>
    <source>
        <strain evidence="3">Allo738</strain>
        <tissue evidence="3">Leaf</tissue>
    </source>
</reference>
<feature type="region of interest" description="Disordered" evidence="1">
    <location>
        <begin position="351"/>
        <end position="372"/>
    </location>
</feature>